<comment type="caution">
    <text evidence="3">The sequence shown here is derived from an EMBL/GenBank/DDBJ whole genome shotgun (WGS) entry which is preliminary data.</text>
</comment>
<organism evidence="3 4">
    <name type="scientific">Emericellopsis cladophorae</name>
    <dbReference type="NCBI Taxonomy" id="2686198"/>
    <lineage>
        <taxon>Eukaryota</taxon>
        <taxon>Fungi</taxon>
        <taxon>Dikarya</taxon>
        <taxon>Ascomycota</taxon>
        <taxon>Pezizomycotina</taxon>
        <taxon>Sordariomycetes</taxon>
        <taxon>Hypocreomycetidae</taxon>
        <taxon>Hypocreales</taxon>
        <taxon>Bionectriaceae</taxon>
        <taxon>Emericellopsis</taxon>
    </lineage>
</organism>
<feature type="domain" description="AB hydrolase-1" evidence="2">
    <location>
        <begin position="96"/>
        <end position="370"/>
    </location>
</feature>
<evidence type="ECO:0000259" key="2">
    <source>
        <dbReference type="Pfam" id="PF12697"/>
    </source>
</evidence>
<keyword evidence="1" id="KW-0732">Signal</keyword>
<dbReference type="Proteomes" id="UP001055219">
    <property type="component" value="Unassembled WGS sequence"/>
</dbReference>
<dbReference type="EMBL" id="JAGIXG020000006">
    <property type="protein sequence ID" value="KAI6783978.1"/>
    <property type="molecule type" value="Genomic_DNA"/>
</dbReference>
<dbReference type="OrthoDB" id="190201at2759"/>
<feature type="chain" id="PRO_5040130238" description="AB hydrolase-1 domain-containing protein" evidence="1">
    <location>
        <begin position="19"/>
        <end position="380"/>
    </location>
</feature>
<reference evidence="3" key="2">
    <citation type="submission" date="2022-07" db="EMBL/GenBank/DDBJ databases">
        <authorList>
            <person name="Goncalves M.F.M."/>
            <person name="Hilario S."/>
            <person name="Van De Peer Y."/>
            <person name="Esteves A.C."/>
            <person name="Alves A."/>
        </authorList>
    </citation>
    <scope>NUCLEOTIDE SEQUENCE</scope>
    <source>
        <strain evidence="3">MUM 19.33</strain>
    </source>
</reference>
<sequence>MKSATFLAVASTAALALARKCRDIKVPVSISAENMVFDLEPPTTEIDVTNFYLNLAQQGADFPSALTTGTAKVSGDYVLQTTYCEPDDGPGHTLQVMTHGVGFDRSYWDLPFQPPQYSYVAEAVDTHGYSTLTWDRLGVGMSTHPDDTVNETQLALEVAALKALTERLRAGKVCGIPTPYDAIVHLGHSFGSAITYNLVNDDPDSSQGIVLTGFSQIPDFLGQFALGANFVPVRKVAALAARYEPGYIAAGSAVGVHIAFLPPGGEFDPDILDFGFENAQPHTTGELLTVGVGTGEVNAFAGPCMIITGERDVPFCGGDCMSTASVDGKFDNLIQASAPMFPKASVFNATVVPKTAHGSHFGYSAPDVFATILDFLGTQV</sequence>
<dbReference type="InterPro" id="IPR000073">
    <property type="entry name" value="AB_hydrolase_1"/>
</dbReference>
<evidence type="ECO:0000313" key="3">
    <source>
        <dbReference type="EMBL" id="KAI6783978.1"/>
    </source>
</evidence>
<name>A0A9P9Y652_9HYPO</name>
<proteinExistence type="predicted"/>
<dbReference type="SUPFAM" id="SSF53474">
    <property type="entry name" value="alpha/beta-Hydrolases"/>
    <property type="match status" value="1"/>
</dbReference>
<dbReference type="AlphaFoldDB" id="A0A9P9Y652"/>
<evidence type="ECO:0000256" key="1">
    <source>
        <dbReference type="SAM" id="SignalP"/>
    </source>
</evidence>
<dbReference type="Gene3D" id="3.40.50.1820">
    <property type="entry name" value="alpha/beta hydrolase"/>
    <property type="match status" value="1"/>
</dbReference>
<dbReference type="InterPro" id="IPR029058">
    <property type="entry name" value="AB_hydrolase_fold"/>
</dbReference>
<protein>
    <recommendedName>
        <fullName evidence="2">AB hydrolase-1 domain-containing protein</fullName>
    </recommendedName>
</protein>
<feature type="signal peptide" evidence="1">
    <location>
        <begin position="1"/>
        <end position="18"/>
    </location>
</feature>
<dbReference type="RefSeq" id="XP_051364834.1">
    <property type="nucleotide sequence ID" value="XM_051503895.1"/>
</dbReference>
<accession>A0A9P9Y652</accession>
<gene>
    <name evidence="3" type="ORF">J7T54_001854</name>
</gene>
<keyword evidence="4" id="KW-1185">Reference proteome</keyword>
<reference evidence="3" key="1">
    <citation type="journal article" date="2021" name="J Fungi (Basel)">
        <title>Genomic and Metabolomic Analyses of the Marine Fungus Emericellopsis cladophorae: Insights into Saltwater Adaptability Mechanisms and Its Biosynthetic Potential.</title>
        <authorList>
            <person name="Goncalves M.F.M."/>
            <person name="Hilario S."/>
            <person name="Van de Peer Y."/>
            <person name="Esteves A.C."/>
            <person name="Alves A."/>
        </authorList>
    </citation>
    <scope>NUCLEOTIDE SEQUENCE</scope>
    <source>
        <strain evidence="3">MUM 19.33</strain>
    </source>
</reference>
<dbReference type="Pfam" id="PF12697">
    <property type="entry name" value="Abhydrolase_6"/>
    <property type="match status" value="1"/>
</dbReference>
<evidence type="ECO:0000313" key="4">
    <source>
        <dbReference type="Proteomes" id="UP001055219"/>
    </source>
</evidence>
<dbReference type="GeneID" id="75828371"/>